<name>A0ABZ2UXG9_9CYAN</name>
<sequence>MTTPTPQRPELFIEKRLPVQLLNEQVNFEHGGNPFHPDFSQEEKIIDEKPQQVAFI</sequence>
<evidence type="ECO:0000313" key="1">
    <source>
        <dbReference type="EMBL" id="WZB90124.1"/>
    </source>
</evidence>
<gene>
    <name evidence="1" type="ORF">WJM97_10740</name>
</gene>
<organism evidence="1 2">
    <name type="scientific">Okeanomitos corallinicola TIOX110</name>
    <dbReference type="NCBI Taxonomy" id="3133117"/>
    <lineage>
        <taxon>Bacteria</taxon>
        <taxon>Bacillati</taxon>
        <taxon>Cyanobacteriota</taxon>
        <taxon>Cyanophyceae</taxon>
        <taxon>Nostocales</taxon>
        <taxon>Aphanizomenonaceae</taxon>
        <taxon>Okeanomitos</taxon>
    </lineage>
</organism>
<accession>A0ABZ2UXG9</accession>
<dbReference type="Proteomes" id="UP001483337">
    <property type="component" value="Chromosome"/>
</dbReference>
<evidence type="ECO:0000313" key="2">
    <source>
        <dbReference type="Proteomes" id="UP001483337"/>
    </source>
</evidence>
<proteinExistence type="predicted"/>
<protein>
    <submittedName>
        <fullName evidence="1">Uncharacterized protein</fullName>
    </submittedName>
</protein>
<dbReference type="EMBL" id="CP150886">
    <property type="protein sequence ID" value="WZB90124.1"/>
    <property type="molecule type" value="Genomic_DNA"/>
</dbReference>
<reference evidence="1 2" key="1">
    <citation type="submission" date="2024-04" db="EMBL/GenBank/DDBJ databases">
        <title>Okeanomitos corallinicola gen. &amp; sp. nov. (Nostocales, Cyanobacteria), a new toxic marine heterocyst-forming cyanobacterium from a coral reef.</title>
        <authorList>
            <person name="Li H."/>
            <person name="Li R."/>
            <person name="Kang J."/>
            <person name="Hii K.S."/>
            <person name="Mohamed H.F."/>
            <person name="Xu X."/>
            <person name="Luo Z."/>
        </authorList>
    </citation>
    <scope>NUCLEOTIDE SEQUENCE [LARGE SCALE GENOMIC DNA]</scope>
    <source>
        <strain evidence="1 2">TIOX110</strain>
    </source>
</reference>
<dbReference type="RefSeq" id="WP_353933018.1">
    <property type="nucleotide sequence ID" value="NZ_CP150886.1"/>
</dbReference>
<keyword evidence="2" id="KW-1185">Reference proteome</keyword>